<proteinExistence type="predicted"/>
<protein>
    <submittedName>
        <fullName evidence="2">Uncharacterized protein</fullName>
    </submittedName>
</protein>
<keyword evidence="1" id="KW-0812">Transmembrane</keyword>
<evidence type="ECO:0000313" key="2">
    <source>
        <dbReference type="EMBL" id="SDW49767.1"/>
    </source>
</evidence>
<name>A0A1H2U187_9RHOB</name>
<keyword evidence="3" id="KW-1185">Reference proteome</keyword>
<dbReference type="OrthoDB" id="7777864at2"/>
<sequence>MREDEWGMVVNAPAPVSAAGAAAGAAEDQRARAGAQTAAQVLLPGEIQLWEGAPRRGAGWRCLLRDRDMILAAAGTVPTLALLAVALPDHREILGMAVTVGAATAIFKLARLGRQLRRARYLVTDRRAIVVAGSTILSIKHAASRPQRHETRCGTTIELGKGVIGNAAAAGWASDKRLARVFSGPDKHAPLIAFRALEPSEAPFDLLSRLAGAEPALHFSPVPPLGGGLSA</sequence>
<evidence type="ECO:0000256" key="1">
    <source>
        <dbReference type="SAM" id="Phobius"/>
    </source>
</evidence>
<evidence type="ECO:0000313" key="3">
    <source>
        <dbReference type="Proteomes" id="UP000182944"/>
    </source>
</evidence>
<dbReference type="RefSeq" id="WP_074826184.1">
    <property type="nucleotide sequence ID" value="NZ_FNNA01000001.1"/>
</dbReference>
<keyword evidence="1" id="KW-1133">Transmembrane helix</keyword>
<dbReference type="EMBL" id="FNNA01000001">
    <property type="protein sequence ID" value="SDW49767.1"/>
    <property type="molecule type" value="Genomic_DNA"/>
</dbReference>
<feature type="transmembrane region" description="Helical" evidence="1">
    <location>
        <begin position="69"/>
        <end position="87"/>
    </location>
</feature>
<reference evidence="3" key="1">
    <citation type="submission" date="2016-10" db="EMBL/GenBank/DDBJ databases">
        <authorList>
            <person name="Varghese N."/>
            <person name="Submissions S."/>
        </authorList>
    </citation>
    <scope>NUCLEOTIDE SEQUENCE [LARGE SCALE GENOMIC DNA]</scope>
    <source>
        <strain evidence="3">DSM 29303</strain>
    </source>
</reference>
<dbReference type="Proteomes" id="UP000182944">
    <property type="component" value="Unassembled WGS sequence"/>
</dbReference>
<feature type="transmembrane region" description="Helical" evidence="1">
    <location>
        <begin position="93"/>
        <end position="110"/>
    </location>
</feature>
<gene>
    <name evidence="2" type="ORF">SAMN05444276_1011142</name>
</gene>
<organism evidence="2 3">
    <name type="scientific">Paracoccus sanguinis</name>
    <dbReference type="NCBI Taxonomy" id="1545044"/>
    <lineage>
        <taxon>Bacteria</taxon>
        <taxon>Pseudomonadati</taxon>
        <taxon>Pseudomonadota</taxon>
        <taxon>Alphaproteobacteria</taxon>
        <taxon>Rhodobacterales</taxon>
        <taxon>Paracoccaceae</taxon>
        <taxon>Paracoccus</taxon>
    </lineage>
</organism>
<dbReference type="AlphaFoldDB" id="A0A1H2U187"/>
<dbReference type="STRING" id="1545044.SAMN05444276_1011142"/>
<keyword evidence="1" id="KW-0472">Membrane</keyword>
<accession>A0A1H2U187</accession>